<comment type="catalytic activity">
    <reaction evidence="11 12">
        <text>uridine(1498) in 16S rRNA + S-adenosyl-L-methionine = N(3)-methyluridine(1498) in 16S rRNA + S-adenosyl-L-homocysteine + H(+)</text>
        <dbReference type="Rhea" id="RHEA:42920"/>
        <dbReference type="Rhea" id="RHEA-COMP:10283"/>
        <dbReference type="Rhea" id="RHEA-COMP:10284"/>
        <dbReference type="ChEBI" id="CHEBI:15378"/>
        <dbReference type="ChEBI" id="CHEBI:57856"/>
        <dbReference type="ChEBI" id="CHEBI:59789"/>
        <dbReference type="ChEBI" id="CHEBI:65315"/>
        <dbReference type="ChEBI" id="CHEBI:74502"/>
        <dbReference type="EC" id="2.1.1.193"/>
    </reaction>
</comment>
<dbReference type="InterPro" id="IPR046887">
    <property type="entry name" value="RsmE_PUA-like"/>
</dbReference>
<feature type="domain" description="Ribosomal RNA small subunit methyltransferase E PUA-like" evidence="14">
    <location>
        <begin position="21"/>
        <end position="67"/>
    </location>
</feature>
<evidence type="ECO:0000259" key="14">
    <source>
        <dbReference type="Pfam" id="PF20260"/>
    </source>
</evidence>
<evidence type="ECO:0000313" key="16">
    <source>
        <dbReference type="Proteomes" id="UP001501011"/>
    </source>
</evidence>
<gene>
    <name evidence="15" type="primary">rsmE</name>
    <name evidence="15" type="ORF">GCM10023151_14130</name>
</gene>
<dbReference type="Pfam" id="PF20260">
    <property type="entry name" value="PUA_4"/>
    <property type="match status" value="1"/>
</dbReference>
<keyword evidence="8 12" id="KW-0808">Transferase</keyword>
<dbReference type="EC" id="2.1.1.193" evidence="3 12"/>
<comment type="similarity">
    <text evidence="2 12">Belongs to the RNA methyltransferase RsmE family.</text>
</comment>
<dbReference type="InterPro" id="IPR046886">
    <property type="entry name" value="RsmE_MTase_dom"/>
</dbReference>
<keyword evidence="9 12" id="KW-0949">S-adenosyl-L-methionine</keyword>
<evidence type="ECO:0000256" key="9">
    <source>
        <dbReference type="ARBA" id="ARBA00022691"/>
    </source>
</evidence>
<evidence type="ECO:0000256" key="3">
    <source>
        <dbReference type="ARBA" id="ARBA00012328"/>
    </source>
</evidence>
<name>A0ABP8IKU6_9GAMM</name>
<keyword evidence="16" id="KW-1185">Reference proteome</keyword>
<sequence length="248" mass="27810">MRISRIYTEQPTLSVGQALKLDKEASNHLSRVLRLNMGHQVIVFNGDGFDYLADIIEVERNQVTVHLKDQTAKNLESPLHIHLLQGVSRGDKMDLTLQKGVELGIKEFTPILTERCGVKLDEKRWQKKMQHWQRVIQSACEQCGRASIPTLNPVLTLAEALEHAGQQTFFLHPDAKQTFKDYQLKSELDTGQPLSLWIGPEGGFSDLEIEQVESRGIVPIHLGPRVLRTETASLAAVSAINALWGDFA</sequence>
<dbReference type="RefSeq" id="WP_345292506.1">
    <property type="nucleotide sequence ID" value="NZ_BAABFV010000001.1"/>
</dbReference>
<evidence type="ECO:0000256" key="12">
    <source>
        <dbReference type="PIRNR" id="PIRNR015601"/>
    </source>
</evidence>
<comment type="subcellular location">
    <subcellularLocation>
        <location evidence="1 12">Cytoplasm</location>
    </subcellularLocation>
</comment>
<reference evidence="16" key="1">
    <citation type="journal article" date="2019" name="Int. J. Syst. Evol. Microbiol.">
        <title>The Global Catalogue of Microorganisms (GCM) 10K type strain sequencing project: providing services to taxonomists for standard genome sequencing and annotation.</title>
        <authorList>
            <consortium name="The Broad Institute Genomics Platform"/>
            <consortium name="The Broad Institute Genome Sequencing Center for Infectious Disease"/>
            <person name="Wu L."/>
            <person name="Ma J."/>
        </authorList>
    </citation>
    <scope>NUCLEOTIDE SEQUENCE [LARGE SCALE GENOMIC DNA]</scope>
    <source>
        <strain evidence="16">JCM 17728</strain>
    </source>
</reference>
<proteinExistence type="inferred from homology"/>
<comment type="caution">
    <text evidence="15">The sequence shown here is derived from an EMBL/GenBank/DDBJ whole genome shotgun (WGS) entry which is preliminary data.</text>
</comment>
<keyword evidence="6 12" id="KW-0698">rRNA processing</keyword>
<dbReference type="SUPFAM" id="SSF75217">
    <property type="entry name" value="alpha/beta knot"/>
    <property type="match status" value="1"/>
</dbReference>
<evidence type="ECO:0000256" key="2">
    <source>
        <dbReference type="ARBA" id="ARBA00005528"/>
    </source>
</evidence>
<evidence type="ECO:0000256" key="11">
    <source>
        <dbReference type="ARBA" id="ARBA00047944"/>
    </source>
</evidence>
<accession>A0ABP8IKU6</accession>
<evidence type="ECO:0000259" key="13">
    <source>
        <dbReference type="Pfam" id="PF04452"/>
    </source>
</evidence>
<keyword evidence="7 12" id="KW-0489">Methyltransferase</keyword>
<feature type="domain" description="Ribosomal RNA small subunit methyltransferase E methyltransferase" evidence="13">
    <location>
        <begin position="76"/>
        <end position="240"/>
    </location>
</feature>
<dbReference type="NCBIfam" id="TIGR00046">
    <property type="entry name" value="RsmE family RNA methyltransferase"/>
    <property type="match status" value="1"/>
</dbReference>
<dbReference type="InterPro" id="IPR029028">
    <property type="entry name" value="Alpha/beta_knot_MTases"/>
</dbReference>
<dbReference type="EMBL" id="BAABFV010000001">
    <property type="protein sequence ID" value="GAA4361171.1"/>
    <property type="molecule type" value="Genomic_DNA"/>
</dbReference>
<dbReference type="InterPro" id="IPR015947">
    <property type="entry name" value="PUA-like_sf"/>
</dbReference>
<evidence type="ECO:0000256" key="7">
    <source>
        <dbReference type="ARBA" id="ARBA00022603"/>
    </source>
</evidence>
<protein>
    <recommendedName>
        <fullName evidence="4 12">Ribosomal RNA small subunit methyltransferase E</fullName>
        <ecNumber evidence="3 12">2.1.1.193</ecNumber>
    </recommendedName>
</protein>
<keyword evidence="5 12" id="KW-0963">Cytoplasm</keyword>
<dbReference type="PIRSF" id="PIRSF015601">
    <property type="entry name" value="MTase_slr0722"/>
    <property type="match status" value="1"/>
</dbReference>
<evidence type="ECO:0000313" key="15">
    <source>
        <dbReference type="EMBL" id="GAA4361171.1"/>
    </source>
</evidence>
<dbReference type="PANTHER" id="PTHR30027:SF3">
    <property type="entry name" value="16S RRNA (URACIL(1498)-N(3))-METHYLTRANSFERASE"/>
    <property type="match status" value="1"/>
</dbReference>
<dbReference type="Proteomes" id="UP001501011">
    <property type="component" value="Unassembled WGS sequence"/>
</dbReference>
<dbReference type="InterPro" id="IPR029026">
    <property type="entry name" value="tRNA_m1G_MTases_N"/>
</dbReference>
<comment type="function">
    <text evidence="10 12">Specifically methylates the N3 position of the uracil ring of uridine 1498 (m3U1498) in 16S rRNA. Acts on the fully assembled 30S ribosomal subunit.</text>
</comment>
<evidence type="ECO:0000256" key="6">
    <source>
        <dbReference type="ARBA" id="ARBA00022552"/>
    </source>
</evidence>
<dbReference type="CDD" id="cd18084">
    <property type="entry name" value="RsmE-like"/>
    <property type="match status" value="1"/>
</dbReference>
<evidence type="ECO:0000256" key="8">
    <source>
        <dbReference type="ARBA" id="ARBA00022679"/>
    </source>
</evidence>
<dbReference type="Pfam" id="PF04452">
    <property type="entry name" value="Methyltrans_RNA"/>
    <property type="match status" value="1"/>
</dbReference>
<evidence type="ECO:0000256" key="4">
    <source>
        <dbReference type="ARBA" id="ARBA00013673"/>
    </source>
</evidence>
<dbReference type="Gene3D" id="2.40.240.20">
    <property type="entry name" value="Hypothetical PUA domain-like, domain 1"/>
    <property type="match status" value="1"/>
</dbReference>
<dbReference type="PANTHER" id="PTHR30027">
    <property type="entry name" value="RIBOSOMAL RNA SMALL SUBUNIT METHYLTRANSFERASE E"/>
    <property type="match status" value="1"/>
</dbReference>
<evidence type="ECO:0000256" key="1">
    <source>
        <dbReference type="ARBA" id="ARBA00004496"/>
    </source>
</evidence>
<organism evidence="15 16">
    <name type="scientific">Kangiella marina</name>
    <dbReference type="NCBI Taxonomy" id="1079178"/>
    <lineage>
        <taxon>Bacteria</taxon>
        <taxon>Pseudomonadati</taxon>
        <taxon>Pseudomonadota</taxon>
        <taxon>Gammaproteobacteria</taxon>
        <taxon>Kangiellales</taxon>
        <taxon>Kangiellaceae</taxon>
        <taxon>Kangiella</taxon>
    </lineage>
</organism>
<evidence type="ECO:0000256" key="5">
    <source>
        <dbReference type="ARBA" id="ARBA00022490"/>
    </source>
</evidence>
<dbReference type="Gene3D" id="3.40.1280.10">
    <property type="match status" value="1"/>
</dbReference>
<evidence type="ECO:0000256" key="10">
    <source>
        <dbReference type="ARBA" id="ARBA00025699"/>
    </source>
</evidence>
<dbReference type="NCBIfam" id="NF008692">
    <property type="entry name" value="PRK11713.1-5"/>
    <property type="match status" value="1"/>
</dbReference>
<dbReference type="InterPro" id="IPR006700">
    <property type="entry name" value="RsmE"/>
</dbReference>
<dbReference type="SUPFAM" id="SSF88697">
    <property type="entry name" value="PUA domain-like"/>
    <property type="match status" value="1"/>
</dbReference>